<evidence type="ECO:0000313" key="4">
    <source>
        <dbReference type="EMBL" id="KAK0132800.1"/>
    </source>
</evidence>
<feature type="region of interest" description="Disordered" evidence="2">
    <location>
        <begin position="629"/>
        <end position="700"/>
    </location>
</feature>
<dbReference type="EMBL" id="JAOPHQ010006102">
    <property type="protein sequence ID" value="KAK0132800.1"/>
    <property type="molecule type" value="Genomic_DNA"/>
</dbReference>
<protein>
    <recommendedName>
        <fullName evidence="3">SWIM-type domain-containing protein</fullName>
    </recommendedName>
</protein>
<keyword evidence="5" id="KW-1185">Reference proteome</keyword>
<keyword evidence="1" id="KW-0863">Zinc-finger</keyword>
<feature type="domain" description="SWIM-type" evidence="3">
    <location>
        <begin position="451"/>
        <end position="482"/>
    </location>
</feature>
<feature type="compositionally biased region" description="Basic residues" evidence="2">
    <location>
        <begin position="629"/>
        <end position="643"/>
    </location>
</feature>
<dbReference type="AlphaFoldDB" id="A0AA47NPM0"/>
<keyword evidence="1" id="KW-0862">Zinc</keyword>
<gene>
    <name evidence="4" type="ORF">N1851_032309</name>
</gene>
<dbReference type="Proteomes" id="UP001174136">
    <property type="component" value="Unassembled WGS sequence"/>
</dbReference>
<reference evidence="4" key="1">
    <citation type="journal article" date="2023" name="Front. Mar. Sci.">
        <title>A new Merluccius polli reference genome to investigate the effects of global change in West African waters.</title>
        <authorList>
            <person name="Mateo J.L."/>
            <person name="Blanco-Fernandez C."/>
            <person name="Garcia-Vazquez E."/>
            <person name="Machado-Schiaffino G."/>
        </authorList>
    </citation>
    <scope>NUCLEOTIDE SEQUENCE</scope>
    <source>
        <strain evidence="4">C29</strain>
        <tissue evidence="4">Fin</tissue>
    </source>
</reference>
<dbReference type="PANTHER" id="PTHR35385:SF2">
    <property type="entry name" value="PROTEIN B, PUTATIVE-RELATED"/>
    <property type="match status" value="1"/>
</dbReference>
<evidence type="ECO:0000313" key="5">
    <source>
        <dbReference type="Proteomes" id="UP001174136"/>
    </source>
</evidence>
<name>A0AA47NPM0_MERPO</name>
<sequence length="700" mass="78976">MKIGTQACCSIEIEWEHNHSVATLEASNFSSLSQECTEKVLQLFEKGHTPAMARQQYLKDLKDSCEDELDFHRKKANRAIMPRRRDFSYLYSQFGKDRYGGQGVLMYERLAEKLVQYQAENPEATTCHQIYEGVGKPLIIAIVTPLMNRVHKEVQQSGELVFVDATSNTEEHNLKVFVMCTHSVSGALPLGIFITSDEQESTLKQGFEMLRSRLPQHAFNGRGPEQGPQVILTDNCKEERNALKSVWPSCVLLLCIFHMLQQVWRWLHEGSHNINQSDRPHILNLFKKSLYAQTKQDFDNCFSALLNDDQCKRYPNLLSYLHNLFKDKEAFALCFRTELPVRGNHTNNFAEAQFLVLKDVILRRTKEYNVVGLLDKLTIDLEDHYKNKLLSIADGSYDGLYRHRFMGKGKDGSTGFKVPDKKQLDTYLSTVRDFGNNIFKVGSASDTSQSYTVDMSLGVCSCQTGKDGTPCKHQYVLWMANVAHCINFIPVTNPDSRQKLAWIALGKTLPVDSYNALRSCDVGGQKELAQGDGLPSEASTIMGTTHCSTPVEIENPDSPAVIETAEHLLQTSCMQILQKLQTTRDLNLAKGIVKFSKRVESLSSARAMQSNLVSALYNFGASEIKKTGMGKKIKVQPNRKRKTGNGSRQAVPKGRPVQLHEPKRKRTHTFTTAVQSNINTSKKSGTHTMQSKTKHLKRKK</sequence>
<feature type="compositionally biased region" description="Polar residues" evidence="2">
    <location>
        <begin position="669"/>
        <end position="691"/>
    </location>
</feature>
<dbReference type="InterPro" id="IPR007527">
    <property type="entry name" value="Znf_SWIM"/>
</dbReference>
<keyword evidence="1" id="KW-0479">Metal-binding</keyword>
<evidence type="ECO:0000256" key="1">
    <source>
        <dbReference type="PROSITE-ProRule" id="PRU00325"/>
    </source>
</evidence>
<proteinExistence type="predicted"/>
<dbReference type="PROSITE" id="PS50966">
    <property type="entry name" value="ZF_SWIM"/>
    <property type="match status" value="1"/>
</dbReference>
<evidence type="ECO:0000256" key="2">
    <source>
        <dbReference type="SAM" id="MobiDB-lite"/>
    </source>
</evidence>
<dbReference type="PANTHER" id="PTHR35385">
    <property type="entry name" value="PROTEIN B, PUTATIVE-RELATED-RELATED"/>
    <property type="match status" value="1"/>
</dbReference>
<dbReference type="GO" id="GO:0008270">
    <property type="term" value="F:zinc ion binding"/>
    <property type="evidence" value="ECO:0007669"/>
    <property type="project" value="UniProtKB-KW"/>
</dbReference>
<dbReference type="InterPro" id="IPR018289">
    <property type="entry name" value="MULE_transposase_dom"/>
</dbReference>
<evidence type="ECO:0000259" key="3">
    <source>
        <dbReference type="PROSITE" id="PS50966"/>
    </source>
</evidence>
<dbReference type="Pfam" id="PF10551">
    <property type="entry name" value="MULE"/>
    <property type="match status" value="1"/>
</dbReference>
<organism evidence="4 5">
    <name type="scientific">Merluccius polli</name>
    <name type="common">Benguela hake</name>
    <name type="synonym">Merluccius cadenati</name>
    <dbReference type="NCBI Taxonomy" id="89951"/>
    <lineage>
        <taxon>Eukaryota</taxon>
        <taxon>Metazoa</taxon>
        <taxon>Chordata</taxon>
        <taxon>Craniata</taxon>
        <taxon>Vertebrata</taxon>
        <taxon>Euteleostomi</taxon>
        <taxon>Actinopterygii</taxon>
        <taxon>Neopterygii</taxon>
        <taxon>Teleostei</taxon>
        <taxon>Neoteleostei</taxon>
        <taxon>Acanthomorphata</taxon>
        <taxon>Zeiogadaria</taxon>
        <taxon>Gadariae</taxon>
        <taxon>Gadiformes</taxon>
        <taxon>Gadoidei</taxon>
        <taxon>Merlucciidae</taxon>
        <taxon>Merluccius</taxon>
    </lineage>
</organism>
<accession>A0AA47NPM0</accession>
<comment type="caution">
    <text evidence="4">The sequence shown here is derived from an EMBL/GenBank/DDBJ whole genome shotgun (WGS) entry which is preliminary data.</text>
</comment>